<evidence type="ECO:0000313" key="2">
    <source>
        <dbReference type="Proteomes" id="UP000297540"/>
    </source>
</evidence>
<dbReference type="InterPro" id="IPR011989">
    <property type="entry name" value="ARM-like"/>
</dbReference>
<gene>
    <name evidence="1" type="ORF">E2R66_21285</name>
</gene>
<keyword evidence="2" id="KW-1185">Reference proteome</keyword>
<accession>A0A4Y8S7S9</accession>
<protein>
    <recommendedName>
        <fullName evidence="3">HEAT repeat domain-containing protein</fullName>
    </recommendedName>
</protein>
<dbReference type="EMBL" id="SOZE01000028">
    <property type="protein sequence ID" value="TFF34640.1"/>
    <property type="molecule type" value="Genomic_DNA"/>
</dbReference>
<dbReference type="OrthoDB" id="5510862at2"/>
<dbReference type="InterPro" id="IPR016024">
    <property type="entry name" value="ARM-type_fold"/>
</dbReference>
<sequence length="186" mass="21535">MEATIRGYFDDLYANDAVSRYSSFVDIISKTNQPVAWVYEVWDELVTMLSDTNNHRRAIASQVLCNLAKSDIEGRMIHDIRKLMQLTYDEKFVTARHTLQSLWKIAVVKPEYNELLVGHLTDRFTHAMSNHNGTLVRFDIIELFKKIYDATGDQEVKQQAAQLIATEIDLKYRKKYAAVWKAQTGE</sequence>
<dbReference type="AlphaFoldDB" id="A0A4Y8S7S9"/>
<comment type="caution">
    <text evidence="1">The sequence shown here is derived from an EMBL/GenBank/DDBJ whole genome shotgun (WGS) entry which is preliminary data.</text>
</comment>
<reference evidence="1 2" key="1">
    <citation type="journal article" date="2017" name="Int. J. Syst. Evol. Microbiol.">
        <title>Mucilaginibacterpsychrotolerans sp. nov., isolated from peatlands.</title>
        <authorList>
            <person name="Deng Y."/>
            <person name="Shen L."/>
            <person name="Xu B."/>
            <person name="Liu Y."/>
            <person name="Gu Z."/>
            <person name="Liu H."/>
            <person name="Zhou Y."/>
        </authorList>
    </citation>
    <scope>NUCLEOTIDE SEQUENCE [LARGE SCALE GENOMIC DNA]</scope>
    <source>
        <strain evidence="1 2">NH7-4</strain>
    </source>
</reference>
<dbReference type="SUPFAM" id="SSF48371">
    <property type="entry name" value="ARM repeat"/>
    <property type="match status" value="1"/>
</dbReference>
<organism evidence="1 2">
    <name type="scientific">Mucilaginibacter psychrotolerans</name>
    <dbReference type="NCBI Taxonomy" id="1524096"/>
    <lineage>
        <taxon>Bacteria</taxon>
        <taxon>Pseudomonadati</taxon>
        <taxon>Bacteroidota</taxon>
        <taxon>Sphingobacteriia</taxon>
        <taxon>Sphingobacteriales</taxon>
        <taxon>Sphingobacteriaceae</taxon>
        <taxon>Mucilaginibacter</taxon>
    </lineage>
</organism>
<proteinExistence type="predicted"/>
<dbReference type="Gene3D" id="1.25.10.10">
    <property type="entry name" value="Leucine-rich Repeat Variant"/>
    <property type="match status" value="1"/>
</dbReference>
<evidence type="ECO:0008006" key="3">
    <source>
        <dbReference type="Google" id="ProtNLM"/>
    </source>
</evidence>
<dbReference type="RefSeq" id="WP_133234623.1">
    <property type="nucleotide sequence ID" value="NZ_SOZE01000028.1"/>
</dbReference>
<evidence type="ECO:0000313" key="1">
    <source>
        <dbReference type="EMBL" id="TFF34640.1"/>
    </source>
</evidence>
<name>A0A4Y8S7S9_9SPHI</name>
<dbReference type="Proteomes" id="UP000297540">
    <property type="component" value="Unassembled WGS sequence"/>
</dbReference>